<dbReference type="AlphaFoldDB" id="A0A0D6JWQ6"/>
<dbReference type="InterPro" id="IPR005835">
    <property type="entry name" value="NTP_transferase_dom"/>
</dbReference>
<evidence type="ECO:0000256" key="3">
    <source>
        <dbReference type="ARBA" id="ARBA00012225"/>
    </source>
</evidence>
<evidence type="ECO:0000313" key="14">
    <source>
        <dbReference type="EMBL" id="CQR53286.1"/>
    </source>
</evidence>
<comment type="catalytic activity">
    <reaction evidence="11">
        <text>N-acetyl-alpha-D-glucosamine 1-phosphate + UTP + H(+) = UDP-N-acetyl-alpha-D-glucosamine + diphosphate</text>
        <dbReference type="Rhea" id="RHEA:13509"/>
        <dbReference type="ChEBI" id="CHEBI:15378"/>
        <dbReference type="ChEBI" id="CHEBI:33019"/>
        <dbReference type="ChEBI" id="CHEBI:46398"/>
        <dbReference type="ChEBI" id="CHEBI:57705"/>
        <dbReference type="ChEBI" id="CHEBI:57776"/>
        <dbReference type="EC" id="2.7.7.23"/>
    </reaction>
</comment>
<dbReference type="EMBL" id="CSTE01000005">
    <property type="protein sequence ID" value="CQR53286.1"/>
    <property type="molecule type" value="Genomic_DNA"/>
</dbReference>
<feature type="domain" description="Mannose-1-phosphate guanyltransferase C-terminal" evidence="13">
    <location>
        <begin position="242"/>
        <end position="323"/>
    </location>
</feature>
<dbReference type="Proteomes" id="UP000198902">
    <property type="component" value="Unassembled WGS sequence"/>
</dbReference>
<dbReference type="EC" id="2.3.1.157" evidence="3"/>
<evidence type="ECO:0000256" key="6">
    <source>
        <dbReference type="ARBA" id="ARBA00022679"/>
    </source>
</evidence>
<dbReference type="InterPro" id="IPR050065">
    <property type="entry name" value="GlmU-like"/>
</dbReference>
<reference evidence="15" key="1">
    <citation type="submission" date="2015-03" db="EMBL/GenBank/DDBJ databases">
        <authorList>
            <person name="Urmite Genomes"/>
        </authorList>
    </citation>
    <scope>NUCLEOTIDE SEQUENCE [LARGE SCALE GENOMIC DNA]</scope>
    <source>
        <strain evidence="15">Arc-Hr</strain>
    </source>
</reference>
<evidence type="ECO:0000256" key="1">
    <source>
        <dbReference type="ARBA" id="ARBA00005166"/>
    </source>
</evidence>
<sequence>MNDRITEAVVLAGGEGRRLRPLTTFQPKPMLPVANRPVVEYVLDALFESGIERAVVVVGHRADRIQSHLSATYPDANIEFVHQDARLGSGHALLLAEELVSGPFVVCNGDNVIDADIVTTVLERFSTTDSVATVAVAESDTPEEYGVVVEDNGRIADIDEHAVDSEGYLVNAGVYVFDDAVFEALRLTPPHDGETRLPDVIHYLDGNVTSVLVNGGWLDPSHPWGLLSVTETLLARRHGSAVAGSARIHERAVVGDHVVVGDDCDVGPGAVISAGSCLQNNVSVGANSVIERSILSTDARVGAGVVLRDSVVGPGATVGDGVVSPGGRADVILEGRLYTDRRLGSIIGDRAEVGANVTLTAGSRVGAEAVVGAGTVLHGDVRERVEVTH</sequence>
<comment type="pathway">
    <text evidence="1">Nucleotide-sugar biosynthesis; UDP-N-acetyl-alpha-D-glucosamine biosynthesis; N-acetyl-alpha-D-glucosamine 1-phosphate from alpha-D-glucosamine 6-phosphate (route II): step 2/2.</text>
</comment>
<evidence type="ECO:0000256" key="8">
    <source>
        <dbReference type="ARBA" id="ARBA00023268"/>
    </source>
</evidence>
<accession>A0A0D6JWQ6</accession>
<keyword evidence="15" id="KW-1185">Reference proteome</keyword>
<comment type="catalytic activity">
    <reaction evidence="10">
        <text>alpha-D-glucosamine 1-phosphate + acetyl-CoA = N-acetyl-alpha-D-glucosamine 1-phosphate + CoA + H(+)</text>
        <dbReference type="Rhea" id="RHEA:13725"/>
        <dbReference type="ChEBI" id="CHEBI:15378"/>
        <dbReference type="ChEBI" id="CHEBI:57287"/>
        <dbReference type="ChEBI" id="CHEBI:57288"/>
        <dbReference type="ChEBI" id="CHEBI:57776"/>
        <dbReference type="ChEBI" id="CHEBI:58516"/>
        <dbReference type="EC" id="2.3.1.157"/>
    </reaction>
</comment>
<evidence type="ECO:0000256" key="11">
    <source>
        <dbReference type="ARBA" id="ARBA00048493"/>
    </source>
</evidence>
<dbReference type="RefSeq" id="WP_004967814.1">
    <property type="nucleotide sequence ID" value="NZ_CABLRR010000005.1"/>
</dbReference>
<dbReference type="Gene3D" id="2.160.10.10">
    <property type="entry name" value="Hexapeptide repeat proteins"/>
    <property type="match status" value="1"/>
</dbReference>
<dbReference type="EC" id="2.7.7.23" evidence="4"/>
<keyword evidence="9" id="KW-0012">Acyltransferase</keyword>
<evidence type="ECO:0000313" key="15">
    <source>
        <dbReference type="Proteomes" id="UP000198902"/>
    </source>
</evidence>
<keyword evidence="6" id="KW-0808">Transferase</keyword>
<organism evidence="14 15">
    <name type="scientific">Haloferax massiliensis</name>
    <dbReference type="NCBI Taxonomy" id="1476858"/>
    <lineage>
        <taxon>Archaea</taxon>
        <taxon>Methanobacteriati</taxon>
        <taxon>Methanobacteriota</taxon>
        <taxon>Stenosarchaea group</taxon>
        <taxon>Halobacteria</taxon>
        <taxon>Halobacteriales</taxon>
        <taxon>Haloferacaceae</taxon>
        <taxon>Haloferax</taxon>
    </lineage>
</organism>
<dbReference type="InterPro" id="IPR056729">
    <property type="entry name" value="GMPPB_C"/>
</dbReference>
<name>A0A0D6JWQ6_9EURY</name>
<keyword evidence="7" id="KW-0548">Nucleotidyltransferase</keyword>
<comment type="pathway">
    <text evidence="2">Nucleotide-sugar biosynthesis; UDP-N-acetyl-alpha-D-glucosamine biosynthesis; UDP-N-acetyl-alpha-D-glucosamine from N-acetyl-alpha-D-glucosamine 1-phosphate: step 1/1.</text>
</comment>
<dbReference type="Pfam" id="PF00483">
    <property type="entry name" value="NTP_transferase"/>
    <property type="match status" value="1"/>
</dbReference>
<dbReference type="GO" id="GO:0003977">
    <property type="term" value="F:UDP-N-acetylglucosamine diphosphorylase activity"/>
    <property type="evidence" value="ECO:0007669"/>
    <property type="project" value="UniProtKB-EC"/>
</dbReference>
<dbReference type="SUPFAM" id="SSF53448">
    <property type="entry name" value="Nucleotide-diphospho-sugar transferases"/>
    <property type="match status" value="1"/>
</dbReference>
<feature type="domain" description="Nucleotidyl transferase" evidence="12">
    <location>
        <begin position="8"/>
        <end position="219"/>
    </location>
</feature>
<keyword evidence="8" id="KW-0511">Multifunctional enzyme</keyword>
<evidence type="ECO:0000259" key="13">
    <source>
        <dbReference type="Pfam" id="PF25087"/>
    </source>
</evidence>
<evidence type="ECO:0000256" key="10">
    <source>
        <dbReference type="ARBA" id="ARBA00048247"/>
    </source>
</evidence>
<dbReference type="CDD" id="cd04181">
    <property type="entry name" value="NTP_transferase"/>
    <property type="match status" value="1"/>
</dbReference>
<dbReference type="InterPro" id="IPR029044">
    <property type="entry name" value="Nucleotide-diphossugar_trans"/>
</dbReference>
<dbReference type="GO" id="GO:0019134">
    <property type="term" value="F:glucosamine-1-phosphate N-acetyltransferase activity"/>
    <property type="evidence" value="ECO:0007669"/>
    <property type="project" value="UniProtKB-EC"/>
</dbReference>
<dbReference type="OrthoDB" id="15372at2157"/>
<dbReference type="Gene3D" id="3.90.550.10">
    <property type="entry name" value="Spore Coat Polysaccharide Biosynthesis Protein SpsA, Chain A"/>
    <property type="match status" value="1"/>
</dbReference>
<dbReference type="InterPro" id="IPR011004">
    <property type="entry name" value="Trimer_LpxA-like_sf"/>
</dbReference>
<dbReference type="PANTHER" id="PTHR43584:SF8">
    <property type="entry name" value="N-ACETYLMURAMATE ALPHA-1-PHOSPHATE URIDYLYLTRANSFERASE"/>
    <property type="match status" value="1"/>
</dbReference>
<dbReference type="Pfam" id="PF25087">
    <property type="entry name" value="GMPPB_C"/>
    <property type="match status" value="1"/>
</dbReference>
<gene>
    <name evidence="14" type="primary">glmU_3</name>
    <name evidence="14" type="ORF">BN996_03559</name>
</gene>
<dbReference type="PANTHER" id="PTHR43584">
    <property type="entry name" value="NUCLEOTIDYL TRANSFERASE"/>
    <property type="match status" value="1"/>
</dbReference>
<evidence type="ECO:0000256" key="5">
    <source>
        <dbReference type="ARBA" id="ARBA00013414"/>
    </source>
</evidence>
<evidence type="ECO:0000256" key="4">
    <source>
        <dbReference type="ARBA" id="ARBA00012457"/>
    </source>
</evidence>
<dbReference type="SUPFAM" id="SSF51161">
    <property type="entry name" value="Trimeric LpxA-like enzymes"/>
    <property type="match status" value="1"/>
</dbReference>
<evidence type="ECO:0000256" key="2">
    <source>
        <dbReference type="ARBA" id="ARBA00005208"/>
    </source>
</evidence>
<protein>
    <recommendedName>
        <fullName evidence="5">Bifunctional protein GlmU</fullName>
        <ecNumber evidence="3">2.3.1.157</ecNumber>
        <ecNumber evidence="4">2.7.7.23</ecNumber>
    </recommendedName>
</protein>
<evidence type="ECO:0000256" key="7">
    <source>
        <dbReference type="ARBA" id="ARBA00022695"/>
    </source>
</evidence>
<proteinExistence type="predicted"/>
<evidence type="ECO:0000256" key="9">
    <source>
        <dbReference type="ARBA" id="ARBA00023315"/>
    </source>
</evidence>
<evidence type="ECO:0000259" key="12">
    <source>
        <dbReference type="Pfam" id="PF00483"/>
    </source>
</evidence>